<evidence type="ECO:0000256" key="3">
    <source>
        <dbReference type="ARBA" id="ARBA00022679"/>
    </source>
</evidence>
<dbReference type="SUPFAM" id="SSF48576">
    <property type="entry name" value="Terpenoid synthases"/>
    <property type="match status" value="1"/>
</dbReference>
<dbReference type="NCBIfam" id="NF045485">
    <property type="entry name" value="FPPsyn"/>
    <property type="match status" value="1"/>
</dbReference>
<dbReference type="InterPro" id="IPR053378">
    <property type="entry name" value="Prenyl_diphosphate_synthase"/>
</dbReference>
<evidence type="ECO:0000256" key="2">
    <source>
        <dbReference type="ARBA" id="ARBA00006706"/>
    </source>
</evidence>
<dbReference type="InterPro" id="IPR008949">
    <property type="entry name" value="Isoprenoid_synthase_dom_sf"/>
</dbReference>
<dbReference type="RefSeq" id="WP_135281259.1">
    <property type="nucleotide sequence ID" value="NZ_SRIO01000004.1"/>
</dbReference>
<dbReference type="SFLD" id="SFLDG01017">
    <property type="entry name" value="Polyprenyl_Transferase_Like"/>
    <property type="match status" value="1"/>
</dbReference>
<dbReference type="GO" id="GO:0046872">
    <property type="term" value="F:metal ion binding"/>
    <property type="evidence" value="ECO:0007669"/>
    <property type="project" value="UniProtKB-KW"/>
</dbReference>
<evidence type="ECO:0000256" key="4">
    <source>
        <dbReference type="ARBA" id="ARBA00022723"/>
    </source>
</evidence>
<dbReference type="PROSITE" id="PS00444">
    <property type="entry name" value="POLYPRENYL_SYNTHASE_2"/>
    <property type="match status" value="1"/>
</dbReference>
<keyword evidence="5" id="KW-0460">Magnesium</keyword>
<keyword evidence="3 7" id="KW-0808">Transferase</keyword>
<dbReference type="AlphaFoldDB" id="A0A4Z0FAB9"/>
<evidence type="ECO:0000256" key="1">
    <source>
        <dbReference type="ARBA" id="ARBA00001946"/>
    </source>
</evidence>
<evidence type="ECO:0000313" key="9">
    <source>
        <dbReference type="Proteomes" id="UP000297890"/>
    </source>
</evidence>
<keyword evidence="6" id="KW-0414">Isoprene biosynthesis</keyword>
<dbReference type="GO" id="GO:0008654">
    <property type="term" value="P:phospholipid biosynthetic process"/>
    <property type="evidence" value="ECO:0007669"/>
    <property type="project" value="UniProtKB-ARBA"/>
</dbReference>
<dbReference type="GO" id="GO:0016114">
    <property type="term" value="P:terpenoid biosynthetic process"/>
    <property type="evidence" value="ECO:0007669"/>
    <property type="project" value="UniProtKB-ARBA"/>
</dbReference>
<dbReference type="Pfam" id="PF00348">
    <property type="entry name" value="polyprenyl_synt"/>
    <property type="match status" value="1"/>
</dbReference>
<dbReference type="SFLD" id="SFLDS00005">
    <property type="entry name" value="Isoprenoid_Synthase_Type_I"/>
    <property type="match status" value="1"/>
</dbReference>
<name>A0A4Z0FAB9_9GAMM</name>
<keyword evidence="4" id="KW-0479">Metal-binding</keyword>
<dbReference type="PROSITE" id="PS00723">
    <property type="entry name" value="POLYPRENYL_SYNTHASE_1"/>
    <property type="match status" value="1"/>
</dbReference>
<dbReference type="PANTHER" id="PTHR43281">
    <property type="entry name" value="FARNESYL DIPHOSPHATE SYNTHASE"/>
    <property type="match status" value="1"/>
</dbReference>
<dbReference type="GO" id="GO:0005737">
    <property type="term" value="C:cytoplasm"/>
    <property type="evidence" value="ECO:0007669"/>
    <property type="project" value="UniProtKB-ARBA"/>
</dbReference>
<gene>
    <name evidence="8" type="ORF">E4680_04840</name>
</gene>
<comment type="similarity">
    <text evidence="2 7">Belongs to the FPP/GGPP synthase family.</text>
</comment>
<dbReference type="InterPro" id="IPR033749">
    <property type="entry name" value="Polyprenyl_synt_CS"/>
</dbReference>
<dbReference type="Gene3D" id="1.10.600.10">
    <property type="entry name" value="Farnesyl Diphosphate Synthase"/>
    <property type="match status" value="1"/>
</dbReference>
<dbReference type="InterPro" id="IPR000092">
    <property type="entry name" value="Polyprenyl_synt"/>
</dbReference>
<organism evidence="8 9">
    <name type="scientific">Candidatus Macondimonas diazotrophica</name>
    <dbReference type="NCBI Taxonomy" id="2305248"/>
    <lineage>
        <taxon>Bacteria</taxon>
        <taxon>Pseudomonadati</taxon>
        <taxon>Pseudomonadota</taxon>
        <taxon>Gammaproteobacteria</taxon>
        <taxon>Chromatiales</taxon>
        <taxon>Ectothiorhodospiraceae</taxon>
        <taxon>Candidatus Macondimonas</taxon>
    </lineage>
</organism>
<evidence type="ECO:0000256" key="7">
    <source>
        <dbReference type="RuleBase" id="RU004466"/>
    </source>
</evidence>
<accession>A0A4Z0FAB9</accession>
<dbReference type="OrthoDB" id="9805316at2"/>
<evidence type="ECO:0000256" key="5">
    <source>
        <dbReference type="ARBA" id="ARBA00022842"/>
    </source>
</evidence>
<dbReference type="FunFam" id="1.10.600.10:FF:000001">
    <property type="entry name" value="Geranylgeranyl diphosphate synthase"/>
    <property type="match status" value="1"/>
</dbReference>
<evidence type="ECO:0000313" key="8">
    <source>
        <dbReference type="EMBL" id="TFZ83379.1"/>
    </source>
</evidence>
<comment type="caution">
    <text evidence="8">The sequence shown here is derived from an EMBL/GenBank/DDBJ whole genome shotgun (WGS) entry which is preliminary data.</text>
</comment>
<dbReference type="PANTHER" id="PTHR43281:SF1">
    <property type="entry name" value="FARNESYL DIPHOSPHATE SYNTHASE"/>
    <property type="match status" value="1"/>
</dbReference>
<keyword evidence="9" id="KW-1185">Reference proteome</keyword>
<evidence type="ECO:0000256" key="6">
    <source>
        <dbReference type="ARBA" id="ARBA00023229"/>
    </source>
</evidence>
<dbReference type="CDD" id="cd00685">
    <property type="entry name" value="Trans_IPPS_HT"/>
    <property type="match status" value="1"/>
</dbReference>
<comment type="cofactor">
    <cofactor evidence="1">
        <name>Mg(2+)</name>
        <dbReference type="ChEBI" id="CHEBI:18420"/>
    </cofactor>
</comment>
<dbReference type="Proteomes" id="UP000297890">
    <property type="component" value="Unassembled WGS sequence"/>
</dbReference>
<dbReference type="EMBL" id="SRIO01000004">
    <property type="protein sequence ID" value="TFZ83379.1"/>
    <property type="molecule type" value="Genomic_DNA"/>
</dbReference>
<dbReference type="GO" id="GO:0004659">
    <property type="term" value="F:prenyltransferase activity"/>
    <property type="evidence" value="ECO:0007669"/>
    <property type="project" value="InterPro"/>
</dbReference>
<reference evidence="8 9" key="1">
    <citation type="journal article" date="2019" name="ISME J.">
        <title>Candidatus Macondimonas diazotrophica, a novel gammaproteobacterial genus dominating crude-oil-contaminated coastal sediments.</title>
        <authorList>
            <person name="Karthikeyan S."/>
            <person name="Konstantinidis K."/>
        </authorList>
    </citation>
    <scope>NUCLEOTIDE SEQUENCE [LARGE SCALE GENOMIC DNA]</scope>
    <source>
        <strain evidence="8 9">KTK01</strain>
    </source>
</reference>
<protein>
    <submittedName>
        <fullName evidence="8">Geranyl transferase</fullName>
    </submittedName>
</protein>
<sequence length="301" mass="32436">MNSRPPICPALNQWRSRVDAALESRLPPADAAPQKLHAAMRYAVLGGGKRVRPALCYATGMLLDVPLDWLDDAACAVEIIHAYSLVHDDLPAMDDDDLRRGRPTTHRAFDEATAILAGDALQCLAFELLSRPVAGEGPTPAQKMQQVRTLSRACGSWGMAGGQAMDLAASAGRIDEAHLETIHRKKTGALISAAVRLAADLALDEDVPAYQHLDRFAAAMGLVFQIRDDILDITADTATLGKRQGADLAHDKATYPVLLGLDGAQRRGLELHQRAMSELVSFGSAAEPLRTLADELLNRHC</sequence>
<proteinExistence type="inferred from homology"/>